<dbReference type="EMBL" id="MCOG01000150">
    <property type="protein sequence ID" value="ORY36085.1"/>
    <property type="molecule type" value="Genomic_DNA"/>
</dbReference>
<evidence type="ECO:0000256" key="2">
    <source>
        <dbReference type="SAM" id="Phobius"/>
    </source>
</evidence>
<gene>
    <name evidence="3" type="ORF">LY90DRAFT_625638</name>
</gene>
<feature type="region of interest" description="Disordered" evidence="1">
    <location>
        <begin position="143"/>
        <end position="172"/>
    </location>
</feature>
<evidence type="ECO:0000313" key="4">
    <source>
        <dbReference type="Proteomes" id="UP000193920"/>
    </source>
</evidence>
<dbReference type="Proteomes" id="UP000193920">
    <property type="component" value="Unassembled WGS sequence"/>
</dbReference>
<evidence type="ECO:0008006" key="5">
    <source>
        <dbReference type="Google" id="ProtNLM"/>
    </source>
</evidence>
<protein>
    <recommendedName>
        <fullName evidence="5">Transmembrane protein</fullName>
    </recommendedName>
</protein>
<feature type="compositionally biased region" description="Basic residues" evidence="1">
    <location>
        <begin position="162"/>
        <end position="172"/>
    </location>
</feature>
<evidence type="ECO:0000256" key="1">
    <source>
        <dbReference type="SAM" id="MobiDB-lite"/>
    </source>
</evidence>
<proteinExistence type="predicted"/>
<name>A0A1Y2BPK1_9FUNG</name>
<keyword evidence="2" id="KW-0812">Transmembrane</keyword>
<reference evidence="3 4" key="1">
    <citation type="submission" date="2016-08" db="EMBL/GenBank/DDBJ databases">
        <title>A Parts List for Fungal Cellulosomes Revealed by Comparative Genomics.</title>
        <authorList>
            <consortium name="DOE Joint Genome Institute"/>
            <person name="Haitjema C.H."/>
            <person name="Gilmore S.P."/>
            <person name="Henske J.K."/>
            <person name="Solomon K.V."/>
            <person name="De Groot R."/>
            <person name="Kuo A."/>
            <person name="Mondo S.J."/>
            <person name="Salamov A.A."/>
            <person name="Labutti K."/>
            <person name="Zhao Z."/>
            <person name="Chiniquy J."/>
            <person name="Barry K."/>
            <person name="Brewer H.M."/>
            <person name="Purvine S.O."/>
            <person name="Wright A.T."/>
            <person name="Boxma B."/>
            <person name="Van Alen T."/>
            <person name="Hackstein J.H."/>
            <person name="Baker S.E."/>
            <person name="Grigoriev I.V."/>
            <person name="O'Malley M.A."/>
        </authorList>
    </citation>
    <scope>NUCLEOTIDE SEQUENCE [LARGE SCALE GENOMIC DNA]</scope>
    <source>
        <strain evidence="3 4">G1</strain>
    </source>
</reference>
<accession>A0A1Y2BPK1</accession>
<sequence length="172" mass="20828">MSSRKVQNIQNFIIIIELVNIEILIKKWEYPIISLLISVIFLFYLWFIQLKTQPFYDMTLNNIYESLYFSFFMISIEILLLRLLKFNEKGFSLIFCFVSEIVFLVIGWFLNKVLYKYFVNKIIDRIQKKYNQQNVINQLKEQLEEENNEDGNINKSLETIGTKKKKKKKKKR</sequence>
<organism evidence="3 4">
    <name type="scientific">Neocallimastix californiae</name>
    <dbReference type="NCBI Taxonomy" id="1754190"/>
    <lineage>
        <taxon>Eukaryota</taxon>
        <taxon>Fungi</taxon>
        <taxon>Fungi incertae sedis</taxon>
        <taxon>Chytridiomycota</taxon>
        <taxon>Chytridiomycota incertae sedis</taxon>
        <taxon>Neocallimastigomycetes</taxon>
        <taxon>Neocallimastigales</taxon>
        <taxon>Neocallimastigaceae</taxon>
        <taxon>Neocallimastix</taxon>
    </lineage>
</organism>
<dbReference type="AlphaFoldDB" id="A0A1Y2BPK1"/>
<feature type="transmembrane region" description="Helical" evidence="2">
    <location>
        <begin position="28"/>
        <end position="47"/>
    </location>
</feature>
<keyword evidence="2" id="KW-1133">Transmembrane helix</keyword>
<evidence type="ECO:0000313" key="3">
    <source>
        <dbReference type="EMBL" id="ORY36085.1"/>
    </source>
</evidence>
<feature type="transmembrane region" description="Helical" evidence="2">
    <location>
        <begin position="67"/>
        <end position="84"/>
    </location>
</feature>
<feature type="transmembrane region" description="Helical" evidence="2">
    <location>
        <begin position="91"/>
        <end position="110"/>
    </location>
</feature>
<keyword evidence="2" id="KW-0472">Membrane</keyword>
<keyword evidence="4" id="KW-1185">Reference proteome</keyword>
<feature type="compositionally biased region" description="Polar residues" evidence="1">
    <location>
        <begin position="150"/>
        <end position="159"/>
    </location>
</feature>
<comment type="caution">
    <text evidence="3">The sequence shown here is derived from an EMBL/GenBank/DDBJ whole genome shotgun (WGS) entry which is preliminary data.</text>
</comment>